<dbReference type="AlphaFoldDB" id="A0A6C2U3W5"/>
<name>A0A6C2U3W5_PONDE</name>
<dbReference type="Proteomes" id="UP000366872">
    <property type="component" value="Unassembled WGS sequence"/>
</dbReference>
<protein>
    <submittedName>
        <fullName evidence="1">Uncharacterized protein</fullName>
    </submittedName>
</protein>
<proteinExistence type="predicted"/>
<evidence type="ECO:0000313" key="1">
    <source>
        <dbReference type="EMBL" id="VGO14066.1"/>
    </source>
</evidence>
<dbReference type="RefSeq" id="WP_136079582.1">
    <property type="nucleotide sequence ID" value="NZ_CAAHFG010000001.1"/>
</dbReference>
<evidence type="ECO:0000313" key="2">
    <source>
        <dbReference type="Proteomes" id="UP000366872"/>
    </source>
</evidence>
<keyword evidence="2" id="KW-1185">Reference proteome</keyword>
<reference evidence="1 2" key="1">
    <citation type="submission" date="2019-04" db="EMBL/GenBank/DDBJ databases">
        <authorList>
            <person name="Van Vliet M D."/>
        </authorList>
    </citation>
    <scope>NUCLEOTIDE SEQUENCE [LARGE SCALE GENOMIC DNA]</scope>
    <source>
        <strain evidence="1 2">F1</strain>
    </source>
</reference>
<dbReference type="EMBL" id="CAAHFG010000001">
    <property type="protein sequence ID" value="VGO14066.1"/>
    <property type="molecule type" value="Genomic_DNA"/>
</dbReference>
<accession>A0A6C2U3W5</accession>
<sequence>MKMNNISWLTIGILAAAAVPNAQSRIQVYDGFSATYPIGMSLNGKTGGTGFSGPWVIDTSDNTDNTQRFLAQSYSPAYTDAKNRVLKTEDGSLGLRAIGSGNTTLNREFENELTGTFWISFLTQMDKQVGYGWDIMFLDAAGEMQFKFMNGRAEQNRWRIQSMKTGNGLPRDGLFKSKPGSTPTDLTLVILKVVNAGSGEADGKILAYLNPTDLRDAEIAVQASLKISGLQLNPVRKFSFKKNTIATGCFDELRMGTDLEDVLPQR</sequence>
<organism evidence="1 2">
    <name type="scientific">Pontiella desulfatans</name>
    <dbReference type="NCBI Taxonomy" id="2750659"/>
    <lineage>
        <taxon>Bacteria</taxon>
        <taxon>Pseudomonadati</taxon>
        <taxon>Kiritimatiellota</taxon>
        <taxon>Kiritimatiellia</taxon>
        <taxon>Kiritimatiellales</taxon>
        <taxon>Pontiellaceae</taxon>
        <taxon>Pontiella</taxon>
    </lineage>
</organism>
<gene>
    <name evidence="1" type="ORF">PDESU_02623</name>
</gene>